<feature type="transmembrane region" description="Helical" evidence="1">
    <location>
        <begin position="138"/>
        <end position="159"/>
    </location>
</feature>
<proteinExistence type="predicted"/>
<dbReference type="Proteomes" id="UP000664795">
    <property type="component" value="Unassembled WGS sequence"/>
</dbReference>
<evidence type="ECO:0000313" key="3">
    <source>
        <dbReference type="EMBL" id="MBO0932174.1"/>
    </source>
</evidence>
<feature type="transmembrane region" description="Helical" evidence="1">
    <location>
        <begin position="195"/>
        <end position="216"/>
    </location>
</feature>
<name>A0A939G7Q2_9BACT</name>
<evidence type="ECO:0000256" key="1">
    <source>
        <dbReference type="SAM" id="Phobius"/>
    </source>
</evidence>
<dbReference type="InterPro" id="IPR031005">
    <property type="entry name" value="Sorted_by_XrtN"/>
</dbReference>
<keyword evidence="1" id="KW-1133">Transmembrane helix</keyword>
<accession>A0A939G7Q2</accession>
<dbReference type="Pfam" id="PF08487">
    <property type="entry name" value="VIT"/>
    <property type="match status" value="1"/>
</dbReference>
<evidence type="ECO:0000259" key="2">
    <source>
        <dbReference type="PROSITE" id="PS51468"/>
    </source>
</evidence>
<keyword evidence="1" id="KW-0472">Membrane</keyword>
<sequence>METEIDYQTLADEARQELLLSPTPGNAGTIVTGWKSVFRDEKYEVGVSLFTVSGLLFLSHDWLSQNGAARQDTMTWFMGHYALALVFGTVIFFNGGYAYYVRHDRRQQASVWVSLVLWWLSAFALNRQMAVFEQSVPWLSWVIVGSGLLMVLHTWADILPRWGQQLLYAGLTGTWLLVVYQAVYVAQLYPISVPGLLVLGISIHTFIPALMAWVVGRQLWVAARQRPYLRHAVVAGLLVPLNLLVIFLLNWHHTVAKLNQVQRTAALRQTNDLPDWVQMAQQLHPGPVTDRILKTNIVYGTTPWTRSFGDLTVLDDVRLHDPLVVIAHNLFPVPVLDGPSGAKLLRTVSKEHYGTETKLWSGRNLTTTQVATQVKIWPQYRLGYTEKTLWVQSAAQWGNREVLYTFHLPEGSAVSALSLWIDGREAPARLTTQTKADSAYKTIVGVESRDPSVVTWQEGNRVTVRVFPVMPGKVRQVKIGITSPLQLIDSQLVYRNPWFEGPDASKATETVNLSFDTEPTALTMRGLSGEVMNRTLTRERDYQPDWSLEFTPPPLSPEPFRLDGKAYQVGAYRSAIHPFWPTDLYLDVNESWTADEFSAICETVDSQHTIRLWVVNDGLLKVTPTNRDSLFAELVKKPFSLFPIDRINSPATALLITKGADGPTLADLNGSLMADRLAKKSVSLLAPINAVNLGVVLPPYLKTLTELGVLHMVTTNLTQLRDTYLTRQQFPTNTAAPDEVSLPNSGMVIRQLNTGQQADNQRVLVSNKPQTASLAPDHLLRLFTYNQLMQRVGRRYFDKAYRNDSTLAAVAQKGHVVSPVSSLVVLETQQDYDRFDIKKDQNGLDNATLKQDGAVPEPHEWAMLVVVALLVGWFYAKR</sequence>
<dbReference type="InterPro" id="IPR013694">
    <property type="entry name" value="VIT"/>
</dbReference>
<dbReference type="AlphaFoldDB" id="A0A939G7Q2"/>
<dbReference type="EMBL" id="JAFMYU010000010">
    <property type="protein sequence ID" value="MBO0932174.1"/>
    <property type="molecule type" value="Genomic_DNA"/>
</dbReference>
<evidence type="ECO:0000313" key="4">
    <source>
        <dbReference type="Proteomes" id="UP000664795"/>
    </source>
</evidence>
<feature type="transmembrane region" description="Helical" evidence="1">
    <location>
        <begin position="228"/>
        <end position="251"/>
    </location>
</feature>
<feature type="transmembrane region" description="Helical" evidence="1">
    <location>
        <begin position="109"/>
        <end position="126"/>
    </location>
</feature>
<keyword evidence="1" id="KW-0812">Transmembrane</keyword>
<reference evidence="3 4" key="1">
    <citation type="submission" date="2021-03" db="EMBL/GenBank/DDBJ databases">
        <title>Fibrella sp. HMF5036 genome sequencing and assembly.</title>
        <authorList>
            <person name="Kang H."/>
            <person name="Kim H."/>
            <person name="Bae S."/>
            <person name="Joh K."/>
        </authorList>
    </citation>
    <scope>NUCLEOTIDE SEQUENCE [LARGE SCALE GENOMIC DNA]</scope>
    <source>
        <strain evidence="3 4">HMF5036</strain>
    </source>
</reference>
<dbReference type="RefSeq" id="WP_207336142.1">
    <property type="nucleotide sequence ID" value="NZ_JAFMYU010000010.1"/>
</dbReference>
<feature type="transmembrane region" description="Helical" evidence="1">
    <location>
        <begin position="75"/>
        <end position="97"/>
    </location>
</feature>
<dbReference type="NCBIfam" id="TIGR04477">
    <property type="entry name" value="sorted_by_XrtN"/>
    <property type="match status" value="1"/>
</dbReference>
<protein>
    <submittedName>
        <fullName evidence="3">XrtN system VIT domain-containing protein</fullName>
    </submittedName>
</protein>
<feature type="transmembrane region" description="Helical" evidence="1">
    <location>
        <begin position="45"/>
        <end position="63"/>
    </location>
</feature>
<feature type="transmembrane region" description="Helical" evidence="1">
    <location>
        <begin position="166"/>
        <end position="189"/>
    </location>
</feature>
<gene>
    <name evidence="3" type="ORF">J2I48_14275</name>
</gene>
<keyword evidence="4" id="KW-1185">Reference proteome</keyword>
<feature type="domain" description="VIT" evidence="2">
    <location>
        <begin position="353"/>
        <end position="483"/>
    </location>
</feature>
<comment type="caution">
    <text evidence="3">The sequence shown here is derived from an EMBL/GenBank/DDBJ whole genome shotgun (WGS) entry which is preliminary data.</text>
</comment>
<organism evidence="3 4">
    <name type="scientific">Fibrella aquatilis</name>
    <dbReference type="NCBI Taxonomy" id="2817059"/>
    <lineage>
        <taxon>Bacteria</taxon>
        <taxon>Pseudomonadati</taxon>
        <taxon>Bacteroidota</taxon>
        <taxon>Cytophagia</taxon>
        <taxon>Cytophagales</taxon>
        <taxon>Spirosomataceae</taxon>
        <taxon>Fibrella</taxon>
    </lineage>
</organism>
<dbReference type="PROSITE" id="PS51468">
    <property type="entry name" value="VIT"/>
    <property type="match status" value="1"/>
</dbReference>